<dbReference type="Proteomes" id="UP000024001">
    <property type="component" value="Unassembled WGS sequence"/>
</dbReference>
<comment type="caution">
    <text evidence="2">The sequence shown here is derived from an EMBL/GenBank/DDBJ whole genome shotgun (WGS) entry which is preliminary data.</text>
</comment>
<keyword evidence="3" id="KW-1185">Reference proteome</keyword>
<evidence type="ECO:0000256" key="1">
    <source>
        <dbReference type="SAM" id="MobiDB-lite"/>
    </source>
</evidence>
<protein>
    <submittedName>
        <fullName evidence="2">Uncharacterized protein</fullName>
    </submittedName>
</protein>
<dbReference type="EMBL" id="JFYO01000004">
    <property type="protein sequence ID" value="EZP28382.1"/>
    <property type="molecule type" value="Genomic_DNA"/>
</dbReference>
<proteinExistence type="predicted"/>
<evidence type="ECO:0000313" key="2">
    <source>
        <dbReference type="EMBL" id="EZP28382.1"/>
    </source>
</evidence>
<evidence type="ECO:0000313" key="3">
    <source>
        <dbReference type="Proteomes" id="UP000024001"/>
    </source>
</evidence>
<feature type="compositionally biased region" description="Acidic residues" evidence="1">
    <location>
        <begin position="104"/>
        <end position="116"/>
    </location>
</feature>
<organism evidence="2 3">
    <name type="scientific">Microbacterium oleivorans</name>
    <dbReference type="NCBI Taxonomy" id="273677"/>
    <lineage>
        <taxon>Bacteria</taxon>
        <taxon>Bacillati</taxon>
        <taxon>Actinomycetota</taxon>
        <taxon>Actinomycetes</taxon>
        <taxon>Micrococcales</taxon>
        <taxon>Microbacteriaceae</taxon>
        <taxon>Microbacterium</taxon>
    </lineage>
</organism>
<reference evidence="2 3" key="1">
    <citation type="submission" date="2014-03" db="EMBL/GenBank/DDBJ databases">
        <title>Draft Genome Sequences of 13 Willow Endophytes.</title>
        <authorList>
            <person name="Gan H.Y."/>
            <person name="Gan H.M."/>
            <person name="Savka M.A."/>
            <person name="Hudson A.O."/>
        </authorList>
    </citation>
    <scope>NUCLEOTIDE SEQUENCE [LARGE SCALE GENOMIC DNA]</scope>
    <source>
        <strain evidence="2 3">RIT293</strain>
    </source>
</reference>
<sequence length="116" mass="12918">MHHRPMLELHYGDGYVVTTDAIADAVMRYAKTLAEHKGADLITVPIWTSEGPATSSMLIGPTSQLYTMPHPGPATAIEDESALMDLLSRNDRLVHPPASVSEYPYEEDDPWYEESF</sequence>
<dbReference type="PATRIC" id="fig|273677.3.peg.1345"/>
<accession>A0A031FVQ6</accession>
<feature type="region of interest" description="Disordered" evidence="1">
    <location>
        <begin position="96"/>
        <end position="116"/>
    </location>
</feature>
<name>A0A031FVQ6_9MICO</name>
<gene>
    <name evidence="2" type="ORF">BW34_01362</name>
</gene>
<dbReference type="AlphaFoldDB" id="A0A031FVQ6"/>